<feature type="transmembrane region" description="Helical" evidence="7">
    <location>
        <begin position="95"/>
        <end position="114"/>
    </location>
</feature>
<dbReference type="GO" id="GO:0004222">
    <property type="term" value="F:metalloendopeptidase activity"/>
    <property type="evidence" value="ECO:0007669"/>
    <property type="project" value="InterPro"/>
</dbReference>
<keyword evidence="7" id="KW-1133">Transmembrane helix</keyword>
<feature type="transmembrane region" description="Helical" evidence="7">
    <location>
        <begin position="38"/>
        <end position="57"/>
    </location>
</feature>
<dbReference type="Pfam" id="PF01435">
    <property type="entry name" value="Peptidase_M48"/>
    <property type="match status" value="1"/>
</dbReference>
<dbReference type="PANTHER" id="PTHR34978">
    <property type="entry name" value="POSSIBLE SENSOR-TRANSDUCER PROTEIN BLAR"/>
    <property type="match status" value="1"/>
</dbReference>
<evidence type="ECO:0000256" key="3">
    <source>
        <dbReference type="ARBA" id="ARBA00022801"/>
    </source>
</evidence>
<dbReference type="InterPro" id="IPR052173">
    <property type="entry name" value="Beta-lactam_resp_regulator"/>
</dbReference>
<dbReference type="Gene3D" id="3.30.2010.10">
    <property type="entry name" value="Metalloproteases ('zincins'), catalytic domain"/>
    <property type="match status" value="1"/>
</dbReference>
<keyword evidence="5 6" id="KW-0482">Metalloprotease</keyword>
<comment type="cofactor">
    <cofactor evidence="6">
        <name>Zn(2+)</name>
        <dbReference type="ChEBI" id="CHEBI:29105"/>
    </cofactor>
    <text evidence="6">Binds 1 zinc ion per subunit.</text>
</comment>
<evidence type="ECO:0000256" key="7">
    <source>
        <dbReference type="SAM" id="Phobius"/>
    </source>
</evidence>
<dbReference type="GO" id="GO:0046872">
    <property type="term" value="F:metal ion binding"/>
    <property type="evidence" value="ECO:0007669"/>
    <property type="project" value="UniProtKB-KW"/>
</dbReference>
<dbReference type="CDD" id="cd07326">
    <property type="entry name" value="M56_BlaR1_MecR1_like"/>
    <property type="match status" value="1"/>
</dbReference>
<accession>A0AB39TSV2</accession>
<dbReference type="RefSeq" id="WP_045711035.1">
    <property type="nucleotide sequence ID" value="NZ_CP163445.1"/>
</dbReference>
<name>A0AB39TSV2_9ACTN</name>
<proteinExistence type="inferred from homology"/>
<dbReference type="PANTHER" id="PTHR34978:SF3">
    <property type="entry name" value="SLR0241 PROTEIN"/>
    <property type="match status" value="1"/>
</dbReference>
<keyword evidence="1 6" id="KW-0645">Protease</keyword>
<keyword evidence="2" id="KW-0479">Metal-binding</keyword>
<feature type="transmembrane region" description="Helical" evidence="7">
    <location>
        <begin position="279"/>
        <end position="296"/>
    </location>
</feature>
<keyword evidence="4 6" id="KW-0862">Zinc</keyword>
<keyword evidence="7" id="KW-0472">Membrane</keyword>
<evidence type="ECO:0000313" key="9">
    <source>
        <dbReference type="EMBL" id="XDQ82146.1"/>
    </source>
</evidence>
<evidence type="ECO:0000256" key="5">
    <source>
        <dbReference type="ARBA" id="ARBA00023049"/>
    </source>
</evidence>
<evidence type="ECO:0000259" key="8">
    <source>
        <dbReference type="Pfam" id="PF01435"/>
    </source>
</evidence>
<dbReference type="InterPro" id="IPR001915">
    <property type="entry name" value="Peptidase_M48"/>
</dbReference>
<evidence type="ECO:0000256" key="4">
    <source>
        <dbReference type="ARBA" id="ARBA00022833"/>
    </source>
</evidence>
<dbReference type="AlphaFoldDB" id="A0AB39TSV2"/>
<organism evidence="9">
    <name type="scientific">Streptomyces sp. Y1</name>
    <dbReference type="NCBI Taxonomy" id="3238634"/>
    <lineage>
        <taxon>Bacteria</taxon>
        <taxon>Bacillati</taxon>
        <taxon>Actinomycetota</taxon>
        <taxon>Actinomycetes</taxon>
        <taxon>Kitasatosporales</taxon>
        <taxon>Streptomycetaceae</taxon>
        <taxon>Streptomyces</taxon>
    </lineage>
</organism>
<protein>
    <submittedName>
        <fullName evidence="9">M56 family metallopeptidase</fullName>
    </submittedName>
</protein>
<keyword evidence="7" id="KW-0812">Transmembrane</keyword>
<evidence type="ECO:0000256" key="2">
    <source>
        <dbReference type="ARBA" id="ARBA00022723"/>
    </source>
</evidence>
<feature type="domain" description="Peptidase M48" evidence="8">
    <location>
        <begin position="118"/>
        <end position="196"/>
    </location>
</feature>
<gene>
    <name evidence="9" type="ORF">AB2U05_28540</name>
</gene>
<reference evidence="9" key="1">
    <citation type="submission" date="2024-07" db="EMBL/GenBank/DDBJ databases">
        <authorList>
            <person name="Yu S.T."/>
        </authorList>
    </citation>
    <scope>NUCLEOTIDE SEQUENCE</scope>
    <source>
        <strain evidence="9">Y1</strain>
    </source>
</reference>
<comment type="similarity">
    <text evidence="6">Belongs to the peptidase M48 family.</text>
</comment>
<dbReference type="EMBL" id="CP163445">
    <property type="protein sequence ID" value="XDQ82146.1"/>
    <property type="molecule type" value="Genomic_DNA"/>
</dbReference>
<evidence type="ECO:0000256" key="6">
    <source>
        <dbReference type="RuleBase" id="RU003983"/>
    </source>
</evidence>
<evidence type="ECO:0000256" key="1">
    <source>
        <dbReference type="ARBA" id="ARBA00022670"/>
    </source>
</evidence>
<sequence length="302" mass="32039">MTLALLGLYLALTGVLLPRRLARSPRIQARLQARPVLGAALWLSLMASFTVAVLLTVHHAVEPFAHEPAGLVGLAGLLLPRAAPTGPVLPHTHDWWQLAAAGTALAAAIGAVGLRTGRARRRHRALLDLVAVRDRRWGALVLDHARPTVYCLPGRRSRVVLSRGALRLLDERQLAAAVAHEHGHIRGRHHLFRLPADTFALLLGPLPLARVGRAEVALLLEMAADDAALAEVSRGELASALCALASGPGPEGSLAAAATGVLARVRRLARPGGGRRRRLASWVAVSALPVLPYLLACAPQPY</sequence>
<dbReference type="GO" id="GO:0006508">
    <property type="term" value="P:proteolysis"/>
    <property type="evidence" value="ECO:0007669"/>
    <property type="project" value="UniProtKB-KW"/>
</dbReference>
<keyword evidence="3 6" id="KW-0378">Hydrolase</keyword>